<organism evidence="10 11">
    <name type="scientific">Penaeus vannamei</name>
    <name type="common">Whiteleg shrimp</name>
    <name type="synonym">Litopenaeus vannamei</name>
    <dbReference type="NCBI Taxonomy" id="6689"/>
    <lineage>
        <taxon>Eukaryota</taxon>
        <taxon>Metazoa</taxon>
        <taxon>Ecdysozoa</taxon>
        <taxon>Arthropoda</taxon>
        <taxon>Crustacea</taxon>
        <taxon>Multicrustacea</taxon>
        <taxon>Malacostraca</taxon>
        <taxon>Eumalacostraca</taxon>
        <taxon>Eucarida</taxon>
        <taxon>Decapoda</taxon>
        <taxon>Dendrobranchiata</taxon>
        <taxon>Penaeoidea</taxon>
        <taxon>Penaeidae</taxon>
        <taxon>Penaeus</taxon>
    </lineage>
</organism>
<feature type="domain" description="C2H2-type" evidence="9">
    <location>
        <begin position="408"/>
        <end position="437"/>
    </location>
</feature>
<dbReference type="GO" id="GO:0008270">
    <property type="term" value="F:zinc ion binding"/>
    <property type="evidence" value="ECO:0007669"/>
    <property type="project" value="UniProtKB-KW"/>
</dbReference>
<feature type="compositionally biased region" description="Low complexity" evidence="8">
    <location>
        <begin position="247"/>
        <end position="267"/>
    </location>
</feature>
<feature type="compositionally biased region" description="Pro residues" evidence="8">
    <location>
        <begin position="77"/>
        <end position="89"/>
    </location>
</feature>
<dbReference type="PROSITE" id="PS50157">
    <property type="entry name" value="ZINC_FINGER_C2H2_2"/>
    <property type="match status" value="3"/>
</dbReference>
<evidence type="ECO:0000256" key="1">
    <source>
        <dbReference type="ARBA" id="ARBA00022723"/>
    </source>
</evidence>
<feature type="domain" description="C2H2-type" evidence="9">
    <location>
        <begin position="378"/>
        <end position="407"/>
    </location>
</feature>
<dbReference type="SUPFAM" id="SSF57667">
    <property type="entry name" value="beta-beta-alpha zinc fingers"/>
    <property type="match status" value="2"/>
</dbReference>
<evidence type="ECO:0000256" key="8">
    <source>
        <dbReference type="SAM" id="MobiDB-lite"/>
    </source>
</evidence>
<evidence type="ECO:0000256" key="6">
    <source>
        <dbReference type="ARBA" id="ARBA00023163"/>
    </source>
</evidence>
<keyword evidence="5" id="KW-0805">Transcription regulation</keyword>
<dbReference type="OrthoDB" id="4748970at2759"/>
<feature type="compositionally biased region" description="Basic residues" evidence="8">
    <location>
        <begin position="299"/>
        <end position="317"/>
    </location>
</feature>
<evidence type="ECO:0000256" key="7">
    <source>
        <dbReference type="PROSITE-ProRule" id="PRU00042"/>
    </source>
</evidence>
<dbReference type="SMART" id="SM00355">
    <property type="entry name" value="ZnF_C2H2"/>
    <property type="match status" value="3"/>
</dbReference>
<dbReference type="AlphaFoldDB" id="A0A423T6M3"/>
<dbReference type="PANTHER" id="PTHR23235:SF158">
    <property type="entry name" value="C2H2-TYPE DOMAIN-CONTAINING PROTEIN"/>
    <property type="match status" value="1"/>
</dbReference>
<keyword evidence="3 7" id="KW-0863">Zinc-finger</keyword>
<dbReference type="GO" id="GO:0000978">
    <property type="term" value="F:RNA polymerase II cis-regulatory region sequence-specific DNA binding"/>
    <property type="evidence" value="ECO:0007669"/>
    <property type="project" value="TreeGrafter"/>
</dbReference>
<feature type="compositionally biased region" description="Gly residues" evidence="8">
    <location>
        <begin position="282"/>
        <end position="291"/>
    </location>
</feature>
<evidence type="ECO:0000256" key="2">
    <source>
        <dbReference type="ARBA" id="ARBA00022737"/>
    </source>
</evidence>
<gene>
    <name evidence="10" type="ORF">C7M84_009470</name>
</gene>
<feature type="region of interest" description="Disordered" evidence="8">
    <location>
        <begin position="215"/>
        <end position="234"/>
    </location>
</feature>
<accession>A0A423T6M3</accession>
<evidence type="ECO:0000256" key="5">
    <source>
        <dbReference type="ARBA" id="ARBA00023015"/>
    </source>
</evidence>
<evidence type="ECO:0000256" key="3">
    <source>
        <dbReference type="ARBA" id="ARBA00022771"/>
    </source>
</evidence>
<keyword evidence="4" id="KW-0862">Zinc</keyword>
<name>A0A423T6M3_PENVA</name>
<evidence type="ECO:0000313" key="11">
    <source>
        <dbReference type="Proteomes" id="UP000283509"/>
    </source>
</evidence>
<protein>
    <submittedName>
        <fullName evidence="10">Putative early growth response protein 3-like</fullName>
    </submittedName>
</protein>
<feature type="region of interest" description="Disordered" evidence="8">
    <location>
        <begin position="239"/>
        <end position="371"/>
    </location>
</feature>
<dbReference type="InterPro" id="IPR013087">
    <property type="entry name" value="Znf_C2H2_type"/>
</dbReference>
<dbReference type="Gene3D" id="3.30.160.60">
    <property type="entry name" value="Classic Zinc Finger"/>
    <property type="match status" value="3"/>
</dbReference>
<comment type="caution">
    <text evidence="10">The sequence shown here is derived from an EMBL/GenBank/DDBJ whole genome shotgun (WGS) entry which is preliminary data.</text>
</comment>
<proteinExistence type="predicted"/>
<dbReference type="PANTHER" id="PTHR23235">
    <property type="entry name" value="KRUEPPEL-LIKE TRANSCRIPTION FACTOR"/>
    <property type="match status" value="1"/>
</dbReference>
<evidence type="ECO:0000259" key="9">
    <source>
        <dbReference type="PROSITE" id="PS50157"/>
    </source>
</evidence>
<sequence>MNWETHITTTVWPGGSVYASESSWSSSLHSTAAGLHAASPSLHGGAPSGLHLDPRSPQPQYAHQPHATAAGIHGERQPPPAPPPPPPTSVAPSWHHDMALAEPAGAFELLCRSEMQSHLGEAHPPSPFFVDQKKGGSTPASPHVGKEGGCGGDGAPMTYNRLAAAEADKARGAFSPHGDFGRAPFSAVAQASAAAPAKEVAGPAEGRIKLEAPYVPEGVPGSATPTTSCTPRHDYNANLPLRGWPASPRCSTSRRPTSRWRGSSTPCSTPPRPSSSTSSTRGRGGPWGVGRGLPERRGQHLRRRPALQHLRPLRLHPGRPPVSLSGLSGDRRLARGAVAPPPRPAGRPAAPGRRAARPHDPMKARRRRRWTRRKSIVHTCPHSGCAKIYAKSSHLKAHLRTHTGEKPYTCDWKGCGWRFARSDELTRHYRKHTGDRPFQCRLCERAFSRSDHLSLHMKRHMAL</sequence>
<evidence type="ECO:0000313" key="10">
    <source>
        <dbReference type="EMBL" id="ROT72150.1"/>
    </source>
</evidence>
<keyword evidence="1" id="KW-0479">Metal-binding</keyword>
<dbReference type="FunFam" id="3.30.160.60:FF:000032">
    <property type="entry name" value="Krueppel-like factor 4"/>
    <property type="match status" value="1"/>
</dbReference>
<keyword evidence="11" id="KW-1185">Reference proteome</keyword>
<dbReference type="GO" id="GO:0000981">
    <property type="term" value="F:DNA-binding transcription factor activity, RNA polymerase II-specific"/>
    <property type="evidence" value="ECO:0007669"/>
    <property type="project" value="TreeGrafter"/>
</dbReference>
<reference evidence="10 11" key="2">
    <citation type="submission" date="2019-01" db="EMBL/GenBank/DDBJ databases">
        <title>The decoding of complex shrimp genome reveals the adaptation for benthos swimmer, frequently molting mechanism and breeding impact on genome.</title>
        <authorList>
            <person name="Sun Y."/>
            <person name="Gao Y."/>
            <person name="Yu Y."/>
        </authorList>
    </citation>
    <scope>NUCLEOTIDE SEQUENCE [LARGE SCALE GENOMIC DNA]</scope>
    <source>
        <tissue evidence="10">Muscle</tissue>
    </source>
</reference>
<dbReference type="InterPro" id="IPR036236">
    <property type="entry name" value="Znf_C2H2_sf"/>
</dbReference>
<keyword evidence="2" id="KW-0677">Repeat</keyword>
<feature type="region of interest" description="Disordered" evidence="8">
    <location>
        <begin position="38"/>
        <end position="93"/>
    </location>
</feature>
<dbReference type="Proteomes" id="UP000283509">
    <property type="component" value="Unassembled WGS sequence"/>
</dbReference>
<reference evidence="10 11" key="1">
    <citation type="submission" date="2018-04" db="EMBL/GenBank/DDBJ databases">
        <authorList>
            <person name="Zhang X."/>
            <person name="Yuan J."/>
            <person name="Li F."/>
            <person name="Xiang J."/>
        </authorList>
    </citation>
    <scope>NUCLEOTIDE SEQUENCE [LARGE SCALE GENOMIC DNA]</scope>
    <source>
        <tissue evidence="10">Muscle</tissue>
    </source>
</reference>
<dbReference type="PROSITE" id="PS00028">
    <property type="entry name" value="ZINC_FINGER_C2H2_1"/>
    <property type="match status" value="3"/>
</dbReference>
<feature type="domain" description="C2H2-type" evidence="9">
    <location>
        <begin position="438"/>
        <end position="463"/>
    </location>
</feature>
<dbReference type="EMBL" id="QCYY01002198">
    <property type="protein sequence ID" value="ROT72150.1"/>
    <property type="molecule type" value="Genomic_DNA"/>
</dbReference>
<dbReference type="Pfam" id="PF00096">
    <property type="entry name" value="zf-C2H2"/>
    <property type="match status" value="3"/>
</dbReference>
<keyword evidence="6" id="KW-0804">Transcription</keyword>
<evidence type="ECO:0000256" key="4">
    <source>
        <dbReference type="ARBA" id="ARBA00022833"/>
    </source>
</evidence>